<organism evidence="5 6">
    <name type="scientific">Parathalassolituus penaei</name>
    <dbReference type="NCBI Taxonomy" id="2997323"/>
    <lineage>
        <taxon>Bacteria</taxon>
        <taxon>Pseudomonadati</taxon>
        <taxon>Pseudomonadota</taxon>
        <taxon>Gammaproteobacteria</taxon>
        <taxon>Oceanospirillales</taxon>
        <taxon>Oceanospirillaceae</taxon>
        <taxon>Parathalassolituus</taxon>
    </lineage>
</organism>
<protein>
    <submittedName>
        <fullName evidence="5">LamG domain-containing protein</fullName>
    </submittedName>
</protein>
<keyword evidence="2" id="KW-1015">Disulfide bond</keyword>
<accession>A0A9X3IRU8</accession>
<proteinExistence type="predicted"/>
<evidence type="ECO:0000256" key="1">
    <source>
        <dbReference type="ARBA" id="ARBA00022729"/>
    </source>
</evidence>
<evidence type="ECO:0000313" key="6">
    <source>
        <dbReference type="Proteomes" id="UP001150830"/>
    </source>
</evidence>
<sequence length="1381" mass="146801">MKHCWGWLCILFGCWLWFAPAAQAGSGITYSSTSTYRLWEQAATPLDVPSNEKTITWDRLFTLYPNDDDQVTLPIGFNFQFGSSTYSSVKVLTNGLVQFYSLDLLYLDYSNDPIPTSSGSRYIAAYWDDLVDDDQAKVTWGTMGTAPERRFVVTWYNVRAYANNLRYDFQLVLYENGDIRLRYNNNEANGQSATIGLEVSGTDYAQYSYNQSSVSTSFDLVFRNRNLMLPDPVAWYSLDADSYSGVASEVKDISGNQLHGMAYHGATTGGNRSAISGTIGTCRYGYFDGVDDYIEIADNNLLDQPTAVSVGAWIRFDAMPAGDIRTIVSKDENYEFHIDQSGRVYWWWVNPYGRTYALWSNVYLVPGTWYHIAISYRSGYQAMYVNGALVASATVVDTLQVNSDPLQIGGDQGMAGRYFQGSIDEVMVFNQALSQNQVLEMMRKTRPCPAFNLCIGSFPDGLASYSGGTITFADNAQLFFSPTDKLYAGTVSNSATSSLLSCVSVSCTASAQKAPYPPEQTFQTTVQGNNVTIPASTSSNLGGTSTYQRITVRDNATAVFGGGRSQYVIDSIVTGTGAVLQLEPATYWVRNLSLGANNRINVSGSGAARLFVQDSMTTGTGLLANSPGAEQTGNVSLLLLYAYNNLTIGSGSTFSGVVFARGNYTQNSSSYLFGAATAANLTLNSAAKVYYAPDTVADTEFGAICSSASCVLGGFQVTQPAYGLACPDSRMAVTLQAMCADGINLKTDYAGTIRTTTNNGSSSSFYSSSSATTATTDFVLSGLEGGQTTVYLEHRNEQPQLLVTATDLNTGLSGSGSAVTDVRTSGFKVVTQPAAMTCGGNTSLAIVAVGQNQTATACQQLTGFTGTKNLKAWFSASVTVPPEATTVSTVTTPLLINGTSISAQQQPASTNLALAFSSGRADVQLAYGNSAQITGLNLRYDSSPHDGTSGSSASNAGIGPLLASTDGWVVRPQQVKLALVNNSTCSSVSSSCSPMVRAGDSFAIEARAECSDGSLATDYRGTVNLASLIQLPAGGNNPAPLPSSFSIAAGNGGHLQQNISLSETGIFTLVSSASYQGTALSNYNLASVGRVVPHHFRIVAPVLSQSCSTFTYMGQPGINASFHIQAENATNSISLNYQGSLAKATLGWVAEQNNNGTDLSGRLAGGVNPVWSAGEADVVTDLQLNRGSAPENPLDNLAIGVSVVDNDGGWSPLVVRDLYPAASGDCASAGNCSALTLGTANLLYGRLQLNNASGPELEDLRQDIELQYYLNNRWLVNSADSCSSLALGSMVVDSSSAEGNLVAGETVPTLMSSVSSGGGYVMHSAPGLDNNGSLLYRYQAPAWLLTETSGDDNYQDSPEGRVIFGGYRGNDRVIYWREQTR</sequence>
<feature type="chain" id="PRO_5040821576" evidence="3">
    <location>
        <begin position="25"/>
        <end position="1381"/>
    </location>
</feature>
<feature type="signal peptide" evidence="3">
    <location>
        <begin position="1"/>
        <end position="24"/>
    </location>
</feature>
<dbReference type="InterPro" id="IPR046524">
    <property type="entry name" value="DUF6701"/>
</dbReference>
<evidence type="ECO:0000256" key="3">
    <source>
        <dbReference type="SAM" id="SignalP"/>
    </source>
</evidence>
<dbReference type="SMART" id="SM00560">
    <property type="entry name" value="LamGL"/>
    <property type="match status" value="1"/>
</dbReference>
<evidence type="ECO:0000256" key="2">
    <source>
        <dbReference type="ARBA" id="ARBA00023157"/>
    </source>
</evidence>
<dbReference type="RefSeq" id="WP_283172427.1">
    <property type="nucleotide sequence ID" value="NZ_JAPNOA010000016.1"/>
</dbReference>
<dbReference type="InterPro" id="IPR013320">
    <property type="entry name" value="ConA-like_dom_sf"/>
</dbReference>
<comment type="caution">
    <text evidence="5">The sequence shown here is derived from an EMBL/GenBank/DDBJ whole genome shotgun (WGS) entry which is preliminary data.</text>
</comment>
<reference evidence="5" key="1">
    <citation type="submission" date="2022-11" db="EMBL/GenBank/DDBJ databases">
        <title>Parathalassolutuus dongxingensis gen. nov., sp. nov., a novel member of family Oceanospirillaceae isolated from a coastal shrimp pond in Guangxi, China.</title>
        <authorList>
            <person name="Chen H."/>
        </authorList>
    </citation>
    <scope>NUCLEOTIDE SEQUENCE</scope>
    <source>
        <strain evidence="5">G-43</strain>
    </source>
</reference>
<dbReference type="Proteomes" id="UP001150830">
    <property type="component" value="Unassembled WGS sequence"/>
</dbReference>
<dbReference type="Pfam" id="PF20419">
    <property type="entry name" value="DUF6701"/>
    <property type="match status" value="1"/>
</dbReference>
<dbReference type="Pfam" id="PF13385">
    <property type="entry name" value="Laminin_G_3"/>
    <property type="match status" value="1"/>
</dbReference>
<dbReference type="SUPFAM" id="SSF49899">
    <property type="entry name" value="Concanavalin A-like lectins/glucanases"/>
    <property type="match status" value="1"/>
</dbReference>
<name>A0A9X3IRU8_9GAMM</name>
<evidence type="ECO:0000259" key="4">
    <source>
        <dbReference type="SMART" id="SM00560"/>
    </source>
</evidence>
<dbReference type="InterPro" id="IPR006558">
    <property type="entry name" value="LamG-like"/>
</dbReference>
<feature type="domain" description="LamG-like jellyroll fold" evidence="4">
    <location>
        <begin position="306"/>
        <end position="436"/>
    </location>
</feature>
<dbReference type="PANTHER" id="PTHR47635">
    <property type="entry name" value="CUB DOMAIN-CONTAINING PROTEIN"/>
    <property type="match status" value="1"/>
</dbReference>
<dbReference type="Gene3D" id="2.60.120.200">
    <property type="match status" value="1"/>
</dbReference>
<gene>
    <name evidence="5" type="ORF">OUO13_03350</name>
</gene>
<dbReference type="PANTHER" id="PTHR47635:SF2">
    <property type="entry name" value="LAMG-LIKE JELLYROLL FOLD DOMAIN-CONTAINING PROTEIN"/>
    <property type="match status" value="1"/>
</dbReference>
<keyword evidence="1 3" id="KW-0732">Signal</keyword>
<dbReference type="EMBL" id="JAPNOA010000016">
    <property type="protein sequence ID" value="MCY0964209.1"/>
    <property type="molecule type" value="Genomic_DNA"/>
</dbReference>
<keyword evidence="6" id="KW-1185">Reference proteome</keyword>
<evidence type="ECO:0000313" key="5">
    <source>
        <dbReference type="EMBL" id="MCY0964209.1"/>
    </source>
</evidence>